<keyword evidence="3" id="KW-1185">Reference proteome</keyword>
<feature type="domain" description="PhnB-like" evidence="1">
    <location>
        <begin position="145"/>
        <end position="264"/>
    </location>
</feature>
<dbReference type="InterPro" id="IPR029068">
    <property type="entry name" value="Glyas_Bleomycin-R_OHBP_Dase"/>
</dbReference>
<dbReference type="CDD" id="cd06588">
    <property type="entry name" value="PhnB_like"/>
    <property type="match status" value="2"/>
</dbReference>
<feature type="domain" description="PhnB-like" evidence="1">
    <location>
        <begin position="6"/>
        <end position="133"/>
    </location>
</feature>
<reference evidence="3" key="1">
    <citation type="journal article" date="2019" name="Int. J. Syst. Evol. Microbiol.">
        <title>The Global Catalogue of Microorganisms (GCM) 10K type strain sequencing project: providing services to taxonomists for standard genome sequencing and annotation.</title>
        <authorList>
            <consortium name="The Broad Institute Genomics Platform"/>
            <consortium name="The Broad Institute Genome Sequencing Center for Infectious Disease"/>
            <person name="Wu L."/>
            <person name="Ma J."/>
        </authorList>
    </citation>
    <scope>NUCLEOTIDE SEQUENCE [LARGE SCALE GENOMIC DNA]</scope>
    <source>
        <strain evidence="3">CGMCC 4.1434</strain>
    </source>
</reference>
<organism evidence="2 3">
    <name type="scientific">Sporosarcina soli</name>
    <dbReference type="NCBI Taxonomy" id="334736"/>
    <lineage>
        <taxon>Bacteria</taxon>
        <taxon>Bacillati</taxon>
        <taxon>Bacillota</taxon>
        <taxon>Bacilli</taxon>
        <taxon>Bacillales</taxon>
        <taxon>Caryophanaceae</taxon>
        <taxon>Sporosarcina</taxon>
    </lineage>
</organism>
<name>A0ABW0TS21_9BACL</name>
<accession>A0ABW0TS21</accession>
<dbReference type="InterPro" id="IPR028973">
    <property type="entry name" value="PhnB-like"/>
</dbReference>
<sequence>MIGTIQNIVPHLWYDKEAQEAAEYYASIFPDSKLTNVTTLHDTPSGDADLVSFELWGQKFMAINGGPYFKFNPSVSFFVNFDPSREKDASEKIVEVWNKLSEGGTVLMPLGQYPFSEKYGWIQDRYGLSWQLILTNPEGEERPAILPSFLFVGDQCGKAEEAIQFYISVFEHAKQGQIARYPQGMEPNKEGTIMFTEFMLENQWFAAMDSAENHPFSFNEAVSFMVYCDTQKEIDHYWDKLSAHPEAEQCGWLKDRYGMSWQIVPRGMDEMMSNGTPEQIAGVTKAFLKMKKFDLAELEKAYKEL</sequence>
<dbReference type="PANTHER" id="PTHR33990">
    <property type="entry name" value="PROTEIN YJDN-RELATED"/>
    <property type="match status" value="1"/>
</dbReference>
<comment type="caution">
    <text evidence="2">The sequence shown here is derived from an EMBL/GenBank/DDBJ whole genome shotgun (WGS) entry which is preliminary data.</text>
</comment>
<dbReference type="Proteomes" id="UP001596109">
    <property type="component" value="Unassembled WGS sequence"/>
</dbReference>
<dbReference type="RefSeq" id="WP_381440683.1">
    <property type="nucleotide sequence ID" value="NZ_JBHSNO010000022.1"/>
</dbReference>
<gene>
    <name evidence="2" type="ORF">ACFPRA_24600</name>
</gene>
<dbReference type="Pfam" id="PF06983">
    <property type="entry name" value="3-dmu-9_3-mt"/>
    <property type="match status" value="2"/>
</dbReference>
<proteinExistence type="predicted"/>
<dbReference type="SUPFAM" id="SSF54593">
    <property type="entry name" value="Glyoxalase/Bleomycin resistance protein/Dihydroxybiphenyl dioxygenase"/>
    <property type="match status" value="2"/>
</dbReference>
<dbReference type="Gene3D" id="3.30.720.110">
    <property type="match status" value="1"/>
</dbReference>
<evidence type="ECO:0000259" key="1">
    <source>
        <dbReference type="Pfam" id="PF06983"/>
    </source>
</evidence>
<dbReference type="EMBL" id="JBHSNO010000022">
    <property type="protein sequence ID" value="MFC5592062.1"/>
    <property type="molecule type" value="Genomic_DNA"/>
</dbReference>
<dbReference type="Gene3D" id="3.30.720.100">
    <property type="match status" value="1"/>
</dbReference>
<evidence type="ECO:0000313" key="3">
    <source>
        <dbReference type="Proteomes" id="UP001596109"/>
    </source>
</evidence>
<protein>
    <submittedName>
        <fullName evidence="2">VOC family protein</fullName>
    </submittedName>
</protein>
<evidence type="ECO:0000313" key="2">
    <source>
        <dbReference type="EMBL" id="MFC5592062.1"/>
    </source>
</evidence>
<dbReference type="Gene3D" id="3.10.180.10">
    <property type="entry name" value="2,3-Dihydroxybiphenyl 1,2-Dioxygenase, domain 1"/>
    <property type="match status" value="1"/>
</dbReference>